<dbReference type="PRINTS" id="PR00344">
    <property type="entry name" value="BCTRLSENSOR"/>
</dbReference>
<sequence length="539" mass="58858">MSAEYDAELGRIARTLSEIARTLESADRADERVQRTLELTRVLIPYRRCALLKAFSGTSYTLVVVPEPPASERGALLSTLTRLFRLIAHADEIGRSSDAHPHLTLPLMGLDEVIGLVRMEPSEDISYDVQHLRLLSVITAQLGAYLTMIKLRDEDAQRTRELAAAHDFQQILVGVVSHDLRNPLSVITTVASHLLRKTEDPQRAKAIERALRSAERANLIINDLLDVTHARVTSHLPVSRQRIDLLALLKEALDDLGLSHPGREIQLVATEVVVLGDWDPGRLTQVATNLITNALQYGAERAPVRVTLRAEADEVVFAVHNRGPVIPDDLVPVLFNPFRQGQHAQRRVAGGGLGLGLYIVEQIVRSHGGTVSVRSSEAEGTTFTVVLPRSMTSQRASEDAPARSASHGQELASMERGNAGSTTVMVVEDEDEVRLGISEILEGRDYKVVPASNGQVALELLRQGLRPGLILLDIRMPVMDGETFYNACREDPALSSIPLLILSADAATAVKLTRGGASGFLAKPVQPETLLRAIETFSQ</sequence>
<keyword evidence="3 4" id="KW-0597">Phosphoprotein</keyword>
<dbReference type="SMART" id="SM00388">
    <property type="entry name" value="HisKA"/>
    <property type="match status" value="1"/>
</dbReference>
<dbReference type="SUPFAM" id="SSF47384">
    <property type="entry name" value="Homodimeric domain of signal transducing histidine kinase"/>
    <property type="match status" value="1"/>
</dbReference>
<comment type="catalytic activity">
    <reaction evidence="1">
        <text>ATP + protein L-histidine = ADP + protein N-phospho-L-histidine.</text>
        <dbReference type="EC" id="2.7.13.3"/>
    </reaction>
</comment>
<dbReference type="GO" id="GO:0000155">
    <property type="term" value="F:phosphorelay sensor kinase activity"/>
    <property type="evidence" value="ECO:0007669"/>
    <property type="project" value="InterPro"/>
</dbReference>
<evidence type="ECO:0000313" key="8">
    <source>
        <dbReference type="EMBL" id="TQF18018.1"/>
    </source>
</evidence>
<dbReference type="InterPro" id="IPR003661">
    <property type="entry name" value="HisK_dim/P_dom"/>
</dbReference>
<dbReference type="InterPro" id="IPR029016">
    <property type="entry name" value="GAF-like_dom_sf"/>
</dbReference>
<dbReference type="RefSeq" id="WP_141640333.1">
    <property type="nucleotide sequence ID" value="NZ_VIFM01000001.1"/>
</dbReference>
<dbReference type="Gene3D" id="3.30.565.10">
    <property type="entry name" value="Histidine kinase-like ATPase, C-terminal domain"/>
    <property type="match status" value="1"/>
</dbReference>
<evidence type="ECO:0000256" key="4">
    <source>
        <dbReference type="PROSITE-ProRule" id="PRU00169"/>
    </source>
</evidence>
<dbReference type="Gene3D" id="3.40.50.2300">
    <property type="match status" value="1"/>
</dbReference>
<organism evidence="8 9">
    <name type="scientific">Myxococcus llanfairpwllgwyngyllgogerychwyrndrobwllllantysiliogogogochensis</name>
    <dbReference type="NCBI Taxonomy" id="2590453"/>
    <lineage>
        <taxon>Bacteria</taxon>
        <taxon>Pseudomonadati</taxon>
        <taxon>Myxococcota</taxon>
        <taxon>Myxococcia</taxon>
        <taxon>Myxococcales</taxon>
        <taxon>Cystobacterineae</taxon>
        <taxon>Myxococcaceae</taxon>
        <taxon>Myxococcus</taxon>
    </lineage>
</organism>
<accession>A0A540XA57</accession>
<dbReference type="Gene3D" id="1.10.287.130">
    <property type="match status" value="1"/>
</dbReference>
<feature type="domain" description="Histidine kinase" evidence="6">
    <location>
        <begin position="175"/>
        <end position="391"/>
    </location>
</feature>
<dbReference type="PANTHER" id="PTHR43547:SF2">
    <property type="entry name" value="HYBRID SIGNAL TRANSDUCTION HISTIDINE KINASE C"/>
    <property type="match status" value="1"/>
</dbReference>
<proteinExistence type="predicted"/>
<dbReference type="InterPro" id="IPR004358">
    <property type="entry name" value="Sig_transdc_His_kin-like_C"/>
</dbReference>
<keyword evidence="9" id="KW-1185">Reference proteome</keyword>
<dbReference type="InterPro" id="IPR036097">
    <property type="entry name" value="HisK_dim/P_sf"/>
</dbReference>
<protein>
    <recommendedName>
        <fullName evidence="2">histidine kinase</fullName>
        <ecNumber evidence="2">2.7.13.3</ecNumber>
    </recommendedName>
</protein>
<dbReference type="InterPro" id="IPR001789">
    <property type="entry name" value="Sig_transdc_resp-reg_receiver"/>
</dbReference>
<feature type="modified residue" description="4-aspartylphosphate" evidence="4">
    <location>
        <position position="473"/>
    </location>
</feature>
<dbReference type="InterPro" id="IPR003594">
    <property type="entry name" value="HATPase_dom"/>
</dbReference>
<evidence type="ECO:0000259" key="6">
    <source>
        <dbReference type="PROSITE" id="PS50109"/>
    </source>
</evidence>
<dbReference type="SMART" id="SM00448">
    <property type="entry name" value="REC"/>
    <property type="match status" value="1"/>
</dbReference>
<name>A0A540XA57_9BACT</name>
<dbReference type="Pfam" id="PF00512">
    <property type="entry name" value="HisKA"/>
    <property type="match status" value="1"/>
</dbReference>
<dbReference type="PROSITE" id="PS50109">
    <property type="entry name" value="HIS_KIN"/>
    <property type="match status" value="1"/>
</dbReference>
<dbReference type="OrthoDB" id="8807260at2"/>
<dbReference type="CDD" id="cd00082">
    <property type="entry name" value="HisKA"/>
    <property type="match status" value="1"/>
</dbReference>
<dbReference type="CDD" id="cd00075">
    <property type="entry name" value="HATPase"/>
    <property type="match status" value="1"/>
</dbReference>
<feature type="region of interest" description="Disordered" evidence="5">
    <location>
        <begin position="391"/>
        <end position="419"/>
    </location>
</feature>
<dbReference type="AlphaFoldDB" id="A0A540XA57"/>
<evidence type="ECO:0000256" key="5">
    <source>
        <dbReference type="SAM" id="MobiDB-lite"/>
    </source>
</evidence>
<evidence type="ECO:0000256" key="1">
    <source>
        <dbReference type="ARBA" id="ARBA00000085"/>
    </source>
</evidence>
<dbReference type="Pfam" id="PF02518">
    <property type="entry name" value="HATPase_c"/>
    <property type="match status" value="1"/>
</dbReference>
<dbReference type="Proteomes" id="UP000315369">
    <property type="component" value="Unassembled WGS sequence"/>
</dbReference>
<evidence type="ECO:0000256" key="2">
    <source>
        <dbReference type="ARBA" id="ARBA00012438"/>
    </source>
</evidence>
<evidence type="ECO:0000313" key="9">
    <source>
        <dbReference type="Proteomes" id="UP000315369"/>
    </source>
</evidence>
<dbReference type="InterPro" id="IPR036890">
    <property type="entry name" value="HATPase_C_sf"/>
</dbReference>
<gene>
    <name evidence="8" type="ORF">FJV41_00275</name>
</gene>
<dbReference type="SUPFAM" id="SSF55874">
    <property type="entry name" value="ATPase domain of HSP90 chaperone/DNA topoisomerase II/histidine kinase"/>
    <property type="match status" value="1"/>
</dbReference>
<dbReference type="InterPro" id="IPR011006">
    <property type="entry name" value="CheY-like_superfamily"/>
</dbReference>
<dbReference type="InterPro" id="IPR005467">
    <property type="entry name" value="His_kinase_dom"/>
</dbReference>
<dbReference type="SMART" id="SM00387">
    <property type="entry name" value="HATPase_c"/>
    <property type="match status" value="1"/>
</dbReference>
<comment type="caution">
    <text evidence="8">The sequence shown here is derived from an EMBL/GenBank/DDBJ whole genome shotgun (WGS) entry which is preliminary data.</text>
</comment>
<dbReference type="Pfam" id="PF00072">
    <property type="entry name" value="Response_reg"/>
    <property type="match status" value="1"/>
</dbReference>
<dbReference type="Gene3D" id="3.30.450.40">
    <property type="match status" value="1"/>
</dbReference>
<dbReference type="EC" id="2.7.13.3" evidence="2"/>
<reference evidence="8 9" key="1">
    <citation type="submission" date="2019-06" db="EMBL/GenBank/DDBJ databases">
        <authorList>
            <person name="Livingstone P."/>
            <person name="Whitworth D."/>
        </authorList>
    </citation>
    <scope>NUCLEOTIDE SEQUENCE [LARGE SCALE GENOMIC DNA]</scope>
    <source>
        <strain evidence="8 9">AM401</strain>
    </source>
</reference>
<dbReference type="PANTHER" id="PTHR43547">
    <property type="entry name" value="TWO-COMPONENT HISTIDINE KINASE"/>
    <property type="match status" value="1"/>
</dbReference>
<dbReference type="EMBL" id="VIFM01000001">
    <property type="protein sequence ID" value="TQF18018.1"/>
    <property type="molecule type" value="Genomic_DNA"/>
</dbReference>
<dbReference type="SUPFAM" id="SSF52172">
    <property type="entry name" value="CheY-like"/>
    <property type="match status" value="1"/>
</dbReference>
<evidence type="ECO:0000259" key="7">
    <source>
        <dbReference type="PROSITE" id="PS50110"/>
    </source>
</evidence>
<dbReference type="PROSITE" id="PS50110">
    <property type="entry name" value="RESPONSE_REGULATORY"/>
    <property type="match status" value="1"/>
</dbReference>
<dbReference type="SUPFAM" id="SSF55781">
    <property type="entry name" value="GAF domain-like"/>
    <property type="match status" value="1"/>
</dbReference>
<feature type="domain" description="Response regulatory" evidence="7">
    <location>
        <begin position="423"/>
        <end position="538"/>
    </location>
</feature>
<evidence type="ECO:0000256" key="3">
    <source>
        <dbReference type="ARBA" id="ARBA00022553"/>
    </source>
</evidence>